<feature type="region of interest" description="Disordered" evidence="1">
    <location>
        <begin position="358"/>
        <end position="513"/>
    </location>
</feature>
<dbReference type="InterPro" id="IPR038791">
    <property type="entry name" value="Cfap97/Hemingway"/>
</dbReference>
<dbReference type="PANTHER" id="PTHR23035:SF1">
    <property type="entry name" value="CILIA- AND FLAGELLA-ASSOCIATED PROTEIN 97"/>
    <property type="match status" value="1"/>
</dbReference>
<feature type="compositionally biased region" description="Polar residues" evidence="1">
    <location>
        <begin position="178"/>
        <end position="189"/>
    </location>
</feature>
<reference evidence="2 3" key="1">
    <citation type="journal article" date="2019" name="Gigascience">
        <title>Whole-genome sequence of the oriental lung fluke Paragonimus westermani.</title>
        <authorList>
            <person name="Oey H."/>
            <person name="Zakrzewski M."/>
            <person name="Narain K."/>
            <person name="Devi K.R."/>
            <person name="Agatsuma T."/>
            <person name="Nawaratna S."/>
            <person name="Gobert G.N."/>
            <person name="Jones M.K."/>
            <person name="Ragan M.A."/>
            <person name="McManus D.P."/>
            <person name="Krause L."/>
        </authorList>
    </citation>
    <scope>NUCLEOTIDE SEQUENCE [LARGE SCALE GENOMIC DNA]</scope>
    <source>
        <strain evidence="2 3">IND2009</strain>
    </source>
</reference>
<feature type="compositionally biased region" description="Basic and acidic residues" evidence="1">
    <location>
        <begin position="449"/>
        <end position="461"/>
    </location>
</feature>
<feature type="compositionally biased region" description="Low complexity" evidence="1">
    <location>
        <begin position="398"/>
        <end position="409"/>
    </location>
</feature>
<feature type="non-terminal residue" evidence="2">
    <location>
        <position position="1"/>
    </location>
</feature>
<feature type="compositionally biased region" description="Polar residues" evidence="1">
    <location>
        <begin position="410"/>
        <end position="420"/>
    </location>
</feature>
<evidence type="ECO:0000313" key="3">
    <source>
        <dbReference type="Proteomes" id="UP000324629"/>
    </source>
</evidence>
<sequence>PSRVFRTRRMATKILPDSFRALSLDLSESVDFEFFDKDFSENDEKISTNVNNSENSTQHISTQSRQGVSAQEATDDSPEDPLDIENVQSSIGGIIPGTDAKLVPATEPAQTSSVSNFATHSVSPSYESDFSDLDTPKQNEDEHLNDNTYSSMESLDTSTNKSECEEQNVHRYSERTDLTPTATHGSNQEKLTERSGQKNCELSVEDSEQAKAVRLEKAMHNLNLHLRNIRIRPPWRDPNSRPLPSDRAASFYDLYEEFTRTHKDMPFSTNQRCSSQHEVAVCRPYHATLNRYRQQERIQLENYNLAKRLENIRPTPGMTRKEQLREYKRYFIPSADLPPRCGSALRRPETAGAYYPVDHFGDHYSKGNNHSKTEHSSRQMQSARPHPQRTCHSASGRSSFTTTESNSTSLNRSVKNSRVQSGGIRGNGRPTGDLPRPSSSANLRKVPRKTKDTESCNDHQHAQPFTVTHKANPTVGKMTLPTPGPRQEVCDFPTPPPPSPCGSKFKHHVPSQP</sequence>
<feature type="region of interest" description="Disordered" evidence="1">
    <location>
        <begin position="45"/>
        <end position="84"/>
    </location>
</feature>
<feature type="compositionally biased region" description="Polar residues" evidence="1">
    <location>
        <begin position="108"/>
        <end position="128"/>
    </location>
</feature>
<keyword evidence="3" id="KW-1185">Reference proteome</keyword>
<feature type="compositionally biased region" description="Basic and acidic residues" evidence="1">
    <location>
        <begin position="359"/>
        <end position="377"/>
    </location>
</feature>
<proteinExistence type="predicted"/>
<feature type="compositionally biased region" description="Polar residues" evidence="1">
    <location>
        <begin position="146"/>
        <end position="161"/>
    </location>
</feature>
<accession>A0A5J4NMB9</accession>
<feature type="compositionally biased region" description="Basic and acidic residues" evidence="1">
    <location>
        <begin position="134"/>
        <end position="145"/>
    </location>
</feature>
<dbReference type="Proteomes" id="UP000324629">
    <property type="component" value="Unassembled WGS sequence"/>
</dbReference>
<feature type="compositionally biased region" description="Basic residues" evidence="1">
    <location>
        <begin position="504"/>
        <end position="513"/>
    </location>
</feature>
<dbReference type="PANTHER" id="PTHR23035">
    <property type="entry name" value="CILIA- AND FLAGELLA-ASSOCIATED PROTEIN 97-RELATED"/>
    <property type="match status" value="1"/>
</dbReference>
<comment type="caution">
    <text evidence="2">The sequence shown here is derived from an EMBL/GenBank/DDBJ whole genome shotgun (WGS) entry which is preliminary data.</text>
</comment>
<protein>
    <recommendedName>
        <fullName evidence="4">Cilia- and flagella-associated protein 97</fullName>
    </recommendedName>
</protein>
<organism evidence="2 3">
    <name type="scientific">Paragonimus westermani</name>
    <dbReference type="NCBI Taxonomy" id="34504"/>
    <lineage>
        <taxon>Eukaryota</taxon>
        <taxon>Metazoa</taxon>
        <taxon>Spiralia</taxon>
        <taxon>Lophotrochozoa</taxon>
        <taxon>Platyhelminthes</taxon>
        <taxon>Trematoda</taxon>
        <taxon>Digenea</taxon>
        <taxon>Plagiorchiida</taxon>
        <taxon>Troglotremata</taxon>
        <taxon>Troglotrematidae</taxon>
        <taxon>Paragonimus</taxon>
    </lineage>
</organism>
<feature type="compositionally biased region" description="Basic and acidic residues" evidence="1">
    <location>
        <begin position="162"/>
        <end position="177"/>
    </location>
</feature>
<feature type="compositionally biased region" description="Polar residues" evidence="1">
    <location>
        <begin position="47"/>
        <end position="72"/>
    </location>
</feature>
<feature type="compositionally biased region" description="Acidic residues" evidence="1">
    <location>
        <begin position="73"/>
        <end position="83"/>
    </location>
</feature>
<gene>
    <name evidence="2" type="ORF">DEA37_0000010</name>
</gene>
<name>A0A5J4NMB9_9TREM</name>
<evidence type="ECO:0000313" key="2">
    <source>
        <dbReference type="EMBL" id="KAA3676775.1"/>
    </source>
</evidence>
<evidence type="ECO:0008006" key="4">
    <source>
        <dbReference type="Google" id="ProtNLM"/>
    </source>
</evidence>
<dbReference type="AlphaFoldDB" id="A0A5J4NMB9"/>
<feature type="region of interest" description="Disordered" evidence="1">
    <location>
        <begin position="106"/>
        <end position="203"/>
    </location>
</feature>
<dbReference type="EMBL" id="QNGE01001816">
    <property type="protein sequence ID" value="KAA3676775.1"/>
    <property type="molecule type" value="Genomic_DNA"/>
</dbReference>
<evidence type="ECO:0000256" key="1">
    <source>
        <dbReference type="SAM" id="MobiDB-lite"/>
    </source>
</evidence>